<dbReference type="RefSeq" id="XP_056768342.1">
    <property type="nucleotide sequence ID" value="XM_056907615.1"/>
</dbReference>
<accession>A0AAD6C9T5</accession>
<feature type="compositionally biased region" description="Basic and acidic residues" evidence="1">
    <location>
        <begin position="14"/>
        <end position="28"/>
    </location>
</feature>
<dbReference type="EMBL" id="JAPVEA010000004">
    <property type="protein sequence ID" value="KAJ5455969.1"/>
    <property type="molecule type" value="Genomic_DNA"/>
</dbReference>
<dbReference type="Proteomes" id="UP001213681">
    <property type="component" value="Unassembled WGS sequence"/>
</dbReference>
<reference evidence="2" key="1">
    <citation type="submission" date="2022-12" db="EMBL/GenBank/DDBJ databases">
        <authorList>
            <person name="Petersen C."/>
        </authorList>
    </citation>
    <scope>NUCLEOTIDE SEQUENCE</scope>
    <source>
        <strain evidence="2">IBT 16125</strain>
    </source>
</reference>
<evidence type="ECO:0000313" key="2">
    <source>
        <dbReference type="EMBL" id="KAJ5455969.1"/>
    </source>
</evidence>
<protein>
    <submittedName>
        <fullName evidence="2">Uncharacterized protein</fullName>
    </submittedName>
</protein>
<reference evidence="2" key="2">
    <citation type="journal article" date="2023" name="IMA Fungus">
        <title>Comparative genomic study of the Penicillium genus elucidates a diverse pangenome and 15 lateral gene transfer events.</title>
        <authorList>
            <person name="Petersen C."/>
            <person name="Sorensen T."/>
            <person name="Nielsen M.R."/>
            <person name="Sondergaard T.E."/>
            <person name="Sorensen J.L."/>
            <person name="Fitzpatrick D.A."/>
            <person name="Frisvad J.C."/>
            <person name="Nielsen K.L."/>
        </authorList>
    </citation>
    <scope>NUCLEOTIDE SEQUENCE</scope>
    <source>
        <strain evidence="2">IBT 16125</strain>
    </source>
</reference>
<feature type="region of interest" description="Disordered" evidence="1">
    <location>
        <begin position="53"/>
        <end position="80"/>
    </location>
</feature>
<gene>
    <name evidence="2" type="ORF">N7458_004233</name>
</gene>
<comment type="caution">
    <text evidence="2">The sequence shown here is derived from an EMBL/GenBank/DDBJ whole genome shotgun (WGS) entry which is preliminary data.</text>
</comment>
<evidence type="ECO:0000313" key="3">
    <source>
        <dbReference type="Proteomes" id="UP001213681"/>
    </source>
</evidence>
<keyword evidence="3" id="KW-1185">Reference proteome</keyword>
<dbReference type="GeneID" id="81597858"/>
<sequence length="157" mass="16971">MWEFLKSPSRRRREAQERLAEQVRRDKEALKEQERLCEAAAKTAAAAPVTPAYKPYYPPSTTKTSRVSRGSGYSGGGSSGGGYVGDSGGSYGGVVDMEMVGVRVLGAVRGVRLVGMVAVVEVEGVGMEAVAEYLFPYILDYHVSGKVRWKSGFVLML</sequence>
<evidence type="ECO:0000256" key="1">
    <source>
        <dbReference type="SAM" id="MobiDB-lite"/>
    </source>
</evidence>
<organism evidence="2 3">
    <name type="scientific">Penicillium daleae</name>
    <dbReference type="NCBI Taxonomy" id="63821"/>
    <lineage>
        <taxon>Eukaryota</taxon>
        <taxon>Fungi</taxon>
        <taxon>Dikarya</taxon>
        <taxon>Ascomycota</taxon>
        <taxon>Pezizomycotina</taxon>
        <taxon>Eurotiomycetes</taxon>
        <taxon>Eurotiomycetidae</taxon>
        <taxon>Eurotiales</taxon>
        <taxon>Aspergillaceae</taxon>
        <taxon>Penicillium</taxon>
    </lineage>
</organism>
<dbReference type="AlphaFoldDB" id="A0AAD6C9T5"/>
<feature type="region of interest" description="Disordered" evidence="1">
    <location>
        <begin position="1"/>
        <end position="28"/>
    </location>
</feature>
<proteinExistence type="predicted"/>
<name>A0AAD6C9T5_9EURO</name>